<dbReference type="Gene3D" id="2.40.380.10">
    <property type="entry name" value="FomD-like"/>
    <property type="match status" value="1"/>
</dbReference>
<dbReference type="SUPFAM" id="SSF159234">
    <property type="entry name" value="FomD-like"/>
    <property type="match status" value="1"/>
</dbReference>
<accession>A0ABW5GTI2</accession>
<proteinExistence type="predicted"/>
<evidence type="ECO:0000313" key="3">
    <source>
        <dbReference type="EMBL" id="MFD2464250.1"/>
    </source>
</evidence>
<gene>
    <name evidence="3" type="ORF">ACFSYJ_36920</name>
</gene>
<evidence type="ECO:0000313" key="4">
    <source>
        <dbReference type="Proteomes" id="UP001597419"/>
    </source>
</evidence>
<dbReference type="Pfam" id="PF04167">
    <property type="entry name" value="DUF402"/>
    <property type="match status" value="1"/>
</dbReference>
<keyword evidence="1" id="KW-0378">Hydrolase</keyword>
<protein>
    <submittedName>
        <fullName evidence="3">DUF402 domain-containing protein</fullName>
    </submittedName>
</protein>
<reference evidence="4" key="1">
    <citation type="journal article" date="2019" name="Int. J. Syst. Evol. Microbiol.">
        <title>The Global Catalogue of Microorganisms (GCM) 10K type strain sequencing project: providing services to taxonomists for standard genome sequencing and annotation.</title>
        <authorList>
            <consortium name="The Broad Institute Genomics Platform"/>
            <consortium name="The Broad Institute Genome Sequencing Center for Infectious Disease"/>
            <person name="Wu L."/>
            <person name="Ma J."/>
        </authorList>
    </citation>
    <scope>NUCLEOTIDE SEQUENCE [LARGE SCALE GENOMIC DNA]</scope>
    <source>
        <strain evidence="4">CGMCC 4.7643</strain>
    </source>
</reference>
<dbReference type="PANTHER" id="PTHR39159">
    <property type="match status" value="1"/>
</dbReference>
<name>A0ABW5GTI2_9PSEU</name>
<dbReference type="EMBL" id="JBHUKU010000025">
    <property type="protein sequence ID" value="MFD2464250.1"/>
    <property type="molecule type" value="Genomic_DNA"/>
</dbReference>
<feature type="domain" description="DUF402" evidence="2">
    <location>
        <begin position="67"/>
        <end position="178"/>
    </location>
</feature>
<dbReference type="RefSeq" id="WP_345404803.1">
    <property type="nucleotide sequence ID" value="NZ_BAABHG010000017.1"/>
</dbReference>
<dbReference type="PANTHER" id="PTHR39159:SF1">
    <property type="entry name" value="UPF0374 PROTEIN YGAC"/>
    <property type="match status" value="1"/>
</dbReference>
<comment type="caution">
    <text evidence="3">The sequence shown here is derived from an EMBL/GenBank/DDBJ whole genome shotgun (WGS) entry which is preliminary data.</text>
</comment>
<dbReference type="InterPro" id="IPR035930">
    <property type="entry name" value="FomD-like_sf"/>
</dbReference>
<sequence>MTAGAVTIRRYFRGSHLIMAQATRVVQRSPRGLLLWVPVGSGFASLLSPDGSRMREEPIDRVAEAPLVTTLWSNRDALMLVRPGRAHSVWWFFDHGHFEGWYVNLERPSVFWDDGTTSGLDTVDHALDLFVAPDGTSQWKDEEEFRWATGRPGYWSADEARAVRAEGRRLRRAAAERRFPFDGTWCDARVDSPPPPALEGDSWYRRPPAWALPTAA</sequence>
<keyword evidence="4" id="KW-1185">Reference proteome</keyword>
<dbReference type="Proteomes" id="UP001597419">
    <property type="component" value="Unassembled WGS sequence"/>
</dbReference>
<dbReference type="InterPro" id="IPR007295">
    <property type="entry name" value="DUF402"/>
</dbReference>
<dbReference type="InterPro" id="IPR050212">
    <property type="entry name" value="Ntdp-like"/>
</dbReference>
<evidence type="ECO:0000256" key="1">
    <source>
        <dbReference type="ARBA" id="ARBA00022801"/>
    </source>
</evidence>
<organism evidence="3 4">
    <name type="scientific">Amycolatopsis samaneae</name>
    <dbReference type="NCBI Taxonomy" id="664691"/>
    <lineage>
        <taxon>Bacteria</taxon>
        <taxon>Bacillati</taxon>
        <taxon>Actinomycetota</taxon>
        <taxon>Actinomycetes</taxon>
        <taxon>Pseudonocardiales</taxon>
        <taxon>Pseudonocardiaceae</taxon>
        <taxon>Amycolatopsis</taxon>
    </lineage>
</organism>
<evidence type="ECO:0000259" key="2">
    <source>
        <dbReference type="Pfam" id="PF04167"/>
    </source>
</evidence>